<evidence type="ECO:0000313" key="8">
    <source>
        <dbReference type="EMBL" id="ROV97972.1"/>
    </source>
</evidence>
<gene>
    <name evidence="8" type="ORF">VMCG_07069</name>
</gene>
<evidence type="ECO:0000256" key="4">
    <source>
        <dbReference type="ARBA" id="ARBA00023136"/>
    </source>
</evidence>
<evidence type="ECO:0000256" key="1">
    <source>
        <dbReference type="ARBA" id="ARBA00004141"/>
    </source>
</evidence>
<dbReference type="PANTHER" id="PTHR23501">
    <property type="entry name" value="MAJOR FACILITATOR SUPERFAMILY"/>
    <property type="match status" value="1"/>
</dbReference>
<dbReference type="OrthoDB" id="6770063at2759"/>
<name>A0A423W3R1_9PEZI</name>
<feature type="transmembrane region" description="Helical" evidence="6">
    <location>
        <begin position="566"/>
        <end position="592"/>
    </location>
</feature>
<feature type="domain" description="Major facilitator superfamily (MFS) profile" evidence="7">
    <location>
        <begin position="107"/>
        <end position="592"/>
    </location>
</feature>
<feature type="transmembrane region" description="Helical" evidence="6">
    <location>
        <begin position="203"/>
        <end position="221"/>
    </location>
</feature>
<dbReference type="PANTHER" id="PTHR23501:SF39">
    <property type="entry name" value="MULTIDRUG TRANSPORTER, PUTATIVE (AFU_ORTHOLOGUE AFUA_1G05010)-RELATED"/>
    <property type="match status" value="1"/>
</dbReference>
<dbReference type="EMBL" id="LKEA01000027">
    <property type="protein sequence ID" value="ROV97972.1"/>
    <property type="molecule type" value="Genomic_DNA"/>
</dbReference>
<feature type="transmembrane region" description="Helical" evidence="6">
    <location>
        <begin position="176"/>
        <end position="197"/>
    </location>
</feature>
<proteinExistence type="predicted"/>
<keyword evidence="4 6" id="KW-0472">Membrane</keyword>
<feature type="region of interest" description="Disordered" evidence="5">
    <location>
        <begin position="15"/>
        <end position="96"/>
    </location>
</feature>
<protein>
    <recommendedName>
        <fullName evidence="7">Major facilitator superfamily (MFS) profile domain-containing protein</fullName>
    </recommendedName>
</protein>
<feature type="transmembrane region" description="Helical" evidence="6">
    <location>
        <begin position="107"/>
        <end position="132"/>
    </location>
</feature>
<dbReference type="InterPro" id="IPR011701">
    <property type="entry name" value="MFS"/>
</dbReference>
<feature type="transmembrane region" description="Helical" evidence="6">
    <location>
        <begin position="233"/>
        <end position="255"/>
    </location>
</feature>
<sequence length="654" mass="71375">MYLTYRAYRWARNKYQERQQEDRDAPPAPQTMSMEIPLQQRSEPGTGYVATTPETSTSFEAPSTTPIDKNHRPTTTTRDSKSKPKKPELTPEEKAERHRRQVYRWKVVIGLFAPFLLQSLDTTIVASALPFIAEDFNQLSQLNWIVSVFNLTSAAFLPFWAQIADTYGRHATLHTTVLLMAVGSAICTAAPTSSFAALLLGRAVQGVGAAGVNICVRTILADRVSLAEYAVNWALFALINAVGFSVGPVVGGYLTQASWRWCFAINLPVAVLAVVLVVVVLRKELVGPQPVPGLEGDGRGPGGRGGRRRARFVARLWTVDYVGQLLFLFGLGLLILAFTWAGGTYSWGSAAVLAPLVIGAVLSVAWVFYEYSMSPPHRMSRVFPLQRAMVPWELIAKRDISLLFFVNFGIGAAMFAIMYFMDLYFALVEGQSASQAGTALLYYLPGLGAGVYMAMFSVNVWPRQTFYPLLLGGITSAVGITVLAWAIKTRNTNLVYGMMALTGHGVGIRLSPASMHGLAYFPGSTAALTCLFSFAMPFGGMIALTLMSTVFNNKSGAAGMNAKSGIMWAFVAVIPIMWLCVLLTTFLGNVWVNKEGDHEVVNGAYLWSFVTRKRLVREKRTRDGAGSGGVITRTDTETAVTGDFQKANRPAETV</sequence>
<evidence type="ECO:0000256" key="5">
    <source>
        <dbReference type="SAM" id="MobiDB-lite"/>
    </source>
</evidence>
<dbReference type="AlphaFoldDB" id="A0A423W3R1"/>
<evidence type="ECO:0000256" key="3">
    <source>
        <dbReference type="ARBA" id="ARBA00022989"/>
    </source>
</evidence>
<reference evidence="8 9" key="1">
    <citation type="submission" date="2015-09" db="EMBL/GenBank/DDBJ databases">
        <title>Host preference determinants of Valsa canker pathogens revealed by comparative genomics.</title>
        <authorList>
            <person name="Yin Z."/>
            <person name="Huang L."/>
        </authorList>
    </citation>
    <scope>NUCLEOTIDE SEQUENCE [LARGE SCALE GENOMIC DNA]</scope>
    <source>
        <strain evidence="8 9">03-1</strain>
    </source>
</reference>
<dbReference type="Proteomes" id="UP000283895">
    <property type="component" value="Unassembled WGS sequence"/>
</dbReference>
<evidence type="ECO:0000256" key="6">
    <source>
        <dbReference type="SAM" id="Phobius"/>
    </source>
</evidence>
<evidence type="ECO:0000313" key="9">
    <source>
        <dbReference type="Proteomes" id="UP000283895"/>
    </source>
</evidence>
<comment type="caution">
    <text evidence="8">The sequence shown here is derived from an EMBL/GenBank/DDBJ whole genome shotgun (WGS) entry which is preliminary data.</text>
</comment>
<feature type="compositionally biased region" description="Basic and acidic residues" evidence="5">
    <location>
        <begin position="15"/>
        <end position="25"/>
    </location>
</feature>
<feature type="transmembrane region" description="Helical" evidence="6">
    <location>
        <begin position="402"/>
        <end position="421"/>
    </location>
</feature>
<feature type="compositionally biased region" description="Polar residues" evidence="5">
    <location>
        <begin position="52"/>
        <end position="77"/>
    </location>
</feature>
<dbReference type="GO" id="GO:0022857">
    <property type="term" value="F:transmembrane transporter activity"/>
    <property type="evidence" value="ECO:0007669"/>
    <property type="project" value="InterPro"/>
</dbReference>
<feature type="transmembrane region" description="Helical" evidence="6">
    <location>
        <begin position="144"/>
        <end position="164"/>
    </location>
</feature>
<dbReference type="SUPFAM" id="SSF103473">
    <property type="entry name" value="MFS general substrate transporter"/>
    <property type="match status" value="2"/>
</dbReference>
<feature type="transmembrane region" description="Helical" evidence="6">
    <location>
        <begin position="468"/>
        <end position="487"/>
    </location>
</feature>
<dbReference type="InterPro" id="IPR036259">
    <property type="entry name" value="MFS_trans_sf"/>
</dbReference>
<feature type="transmembrane region" description="Helical" evidence="6">
    <location>
        <begin position="518"/>
        <end position="546"/>
    </location>
</feature>
<evidence type="ECO:0000256" key="2">
    <source>
        <dbReference type="ARBA" id="ARBA00022692"/>
    </source>
</evidence>
<feature type="transmembrane region" description="Helical" evidence="6">
    <location>
        <begin position="441"/>
        <end position="461"/>
    </location>
</feature>
<dbReference type="InterPro" id="IPR020846">
    <property type="entry name" value="MFS_dom"/>
</dbReference>
<feature type="transmembrane region" description="Helical" evidence="6">
    <location>
        <begin position="261"/>
        <end position="281"/>
    </location>
</feature>
<evidence type="ECO:0000259" key="7">
    <source>
        <dbReference type="PROSITE" id="PS50850"/>
    </source>
</evidence>
<feature type="transmembrane region" description="Helical" evidence="6">
    <location>
        <begin position="347"/>
        <end position="369"/>
    </location>
</feature>
<organism evidence="8 9">
    <name type="scientific">Cytospora schulzeri</name>
    <dbReference type="NCBI Taxonomy" id="448051"/>
    <lineage>
        <taxon>Eukaryota</taxon>
        <taxon>Fungi</taxon>
        <taxon>Dikarya</taxon>
        <taxon>Ascomycota</taxon>
        <taxon>Pezizomycotina</taxon>
        <taxon>Sordariomycetes</taxon>
        <taxon>Sordariomycetidae</taxon>
        <taxon>Diaporthales</taxon>
        <taxon>Cytosporaceae</taxon>
        <taxon>Cytospora</taxon>
    </lineage>
</organism>
<dbReference type="PROSITE" id="PS50850">
    <property type="entry name" value="MFS"/>
    <property type="match status" value="1"/>
</dbReference>
<keyword evidence="2 6" id="KW-0812">Transmembrane</keyword>
<dbReference type="Gene3D" id="1.20.1250.20">
    <property type="entry name" value="MFS general substrate transporter like domains"/>
    <property type="match status" value="1"/>
</dbReference>
<dbReference type="Pfam" id="PF07690">
    <property type="entry name" value="MFS_1"/>
    <property type="match status" value="1"/>
</dbReference>
<dbReference type="GO" id="GO:0005886">
    <property type="term" value="C:plasma membrane"/>
    <property type="evidence" value="ECO:0007669"/>
    <property type="project" value="TreeGrafter"/>
</dbReference>
<accession>A0A423W3R1</accession>
<feature type="compositionally biased region" description="Basic and acidic residues" evidence="5">
    <location>
        <begin position="78"/>
        <end position="96"/>
    </location>
</feature>
<feature type="transmembrane region" description="Helical" evidence="6">
    <location>
        <begin position="317"/>
        <end position="341"/>
    </location>
</feature>
<keyword evidence="3 6" id="KW-1133">Transmembrane helix</keyword>
<keyword evidence="9" id="KW-1185">Reference proteome</keyword>
<comment type="subcellular location">
    <subcellularLocation>
        <location evidence="1">Membrane</location>
        <topology evidence="1">Multi-pass membrane protein</topology>
    </subcellularLocation>
</comment>